<dbReference type="SUPFAM" id="SSF140453">
    <property type="entry name" value="EsxAB dimer-like"/>
    <property type="match status" value="1"/>
</dbReference>
<dbReference type="Pfam" id="PF06013">
    <property type="entry name" value="WXG100"/>
    <property type="match status" value="1"/>
</dbReference>
<accession>C0C6A3</accession>
<dbReference type="InterPro" id="IPR036689">
    <property type="entry name" value="ESAT-6-like_sf"/>
</dbReference>
<protein>
    <recommendedName>
        <fullName evidence="1">ESAT-6-like protein</fullName>
    </recommendedName>
</protein>
<gene>
    <name evidence="2" type="ORF">CLOHYLEM_07640</name>
</gene>
<dbReference type="Gene3D" id="1.10.287.1060">
    <property type="entry name" value="ESAT-6-like"/>
    <property type="match status" value="1"/>
</dbReference>
<reference evidence="2" key="2">
    <citation type="submission" date="2013-06" db="EMBL/GenBank/DDBJ databases">
        <title>Draft genome sequence of Clostridium hylemonae (DSM 15053).</title>
        <authorList>
            <person name="Sudarsanam P."/>
            <person name="Ley R."/>
            <person name="Guruge J."/>
            <person name="Turnbaugh P.J."/>
            <person name="Mahowald M."/>
            <person name="Liep D."/>
            <person name="Gordon J."/>
        </authorList>
    </citation>
    <scope>NUCLEOTIDE SEQUENCE</scope>
    <source>
        <strain evidence="2">DSM 15053</strain>
    </source>
</reference>
<dbReference type="NCBIfam" id="TIGR03930">
    <property type="entry name" value="WXG100_ESAT6"/>
    <property type="match status" value="1"/>
</dbReference>
<dbReference type="RefSeq" id="WP_006444987.1">
    <property type="nucleotide sequence ID" value="NZ_CP036524.1"/>
</dbReference>
<dbReference type="OrthoDB" id="4978934at2"/>
<sequence length="98" mass="10790">MNIGIKSDDVKTQAQQITGQAMQEYTELRSFLDTIVNSKLPELWQGAGAEAYITRYQELAPSFQAIQDLIQDIGTGLQQNATYYEEADQAASAANSGR</sequence>
<reference evidence="2" key="1">
    <citation type="submission" date="2009-02" db="EMBL/GenBank/DDBJ databases">
        <authorList>
            <person name="Fulton L."/>
            <person name="Clifton S."/>
            <person name="Fulton B."/>
            <person name="Xu J."/>
            <person name="Minx P."/>
            <person name="Pepin K.H."/>
            <person name="Johnson M."/>
            <person name="Bhonagiri V."/>
            <person name="Nash W.E."/>
            <person name="Mardis E.R."/>
            <person name="Wilson R.K."/>
        </authorList>
    </citation>
    <scope>NUCLEOTIDE SEQUENCE [LARGE SCALE GENOMIC DNA]</scope>
    <source>
        <strain evidence="2">DSM 15053</strain>
    </source>
</reference>
<comment type="similarity">
    <text evidence="1">Belongs to the WXG100 family.</text>
</comment>
<dbReference type="STRING" id="553973.CLOHYLEM_07640"/>
<dbReference type="InterPro" id="IPR010310">
    <property type="entry name" value="T7SS_ESAT-6-like"/>
</dbReference>
<organism evidence="2 3">
    <name type="scientific">[Clostridium] hylemonae DSM 15053</name>
    <dbReference type="NCBI Taxonomy" id="553973"/>
    <lineage>
        <taxon>Bacteria</taxon>
        <taxon>Bacillati</taxon>
        <taxon>Bacillota</taxon>
        <taxon>Clostridia</taxon>
        <taxon>Lachnospirales</taxon>
        <taxon>Lachnospiraceae</taxon>
    </lineage>
</organism>
<dbReference type="HOGENOM" id="CLU_2355243_0_0_9"/>
<proteinExistence type="inferred from homology"/>
<evidence type="ECO:0000256" key="1">
    <source>
        <dbReference type="RuleBase" id="RU362001"/>
    </source>
</evidence>
<dbReference type="eggNOG" id="ENOG50348B7">
    <property type="taxonomic scope" value="Bacteria"/>
</dbReference>
<dbReference type="EMBL" id="ABYI02000042">
    <property type="protein sequence ID" value="EEG72238.1"/>
    <property type="molecule type" value="Genomic_DNA"/>
</dbReference>
<dbReference type="AlphaFoldDB" id="C0C6A3"/>
<dbReference type="Proteomes" id="UP000004893">
    <property type="component" value="Unassembled WGS sequence"/>
</dbReference>
<evidence type="ECO:0000313" key="2">
    <source>
        <dbReference type="EMBL" id="EEG72238.1"/>
    </source>
</evidence>
<evidence type="ECO:0000313" key="3">
    <source>
        <dbReference type="Proteomes" id="UP000004893"/>
    </source>
</evidence>
<keyword evidence="3" id="KW-1185">Reference proteome</keyword>
<comment type="caution">
    <text evidence="2">The sequence shown here is derived from an EMBL/GenBank/DDBJ whole genome shotgun (WGS) entry which is preliminary data.</text>
</comment>
<name>C0C6A3_9FIRM</name>